<evidence type="ECO:0000313" key="3">
    <source>
        <dbReference type="Proteomes" id="UP000242164"/>
    </source>
</evidence>
<feature type="transmembrane region" description="Helical" evidence="1">
    <location>
        <begin position="40"/>
        <end position="63"/>
    </location>
</feature>
<protein>
    <submittedName>
        <fullName evidence="2">A0A073KVH7 (Uncharacterized protein)</fullName>
    </submittedName>
</protein>
<keyword evidence="1" id="KW-1133">Transmembrane helix</keyword>
<keyword evidence="1" id="KW-0812">Transmembrane</keyword>
<dbReference type="Proteomes" id="UP000242164">
    <property type="component" value="Unassembled WGS sequence"/>
</dbReference>
<dbReference type="AlphaFoldDB" id="A0AAX2CKX4"/>
<reference evidence="2 3" key="1">
    <citation type="submission" date="2016-08" db="EMBL/GenBank/DDBJ databases">
        <authorList>
            <person name="Loux V."/>
            <person name="Rue O."/>
        </authorList>
    </citation>
    <scope>NUCLEOTIDE SEQUENCE [LARGE SCALE GENOMIC DNA]</scope>
    <source>
        <strain evidence="2 3">AFSSA_08CEB44bac</strain>
    </source>
</reference>
<evidence type="ECO:0000313" key="2">
    <source>
        <dbReference type="EMBL" id="SCM01917.1"/>
    </source>
</evidence>
<sequence length="65" mass="7784">MMKRYRRSYNFSTPSWVRSLQTMFSDFAIPLTIFQGIRTLLLPTFLDFIILIIFVIATIRLHFQP</sequence>
<comment type="caution">
    <text evidence="2">The sequence shown here is derived from an EMBL/GenBank/DDBJ whole genome shotgun (WGS) entry which is preliminary data.</text>
</comment>
<dbReference type="EMBL" id="FMIK01000048">
    <property type="protein sequence ID" value="SCM01917.1"/>
    <property type="molecule type" value="Genomic_DNA"/>
</dbReference>
<keyword evidence="1" id="KW-0472">Membrane</keyword>
<accession>A0AAX2CKX4</accession>
<organism evidence="2 3">
    <name type="scientific">Bacillus cytotoxicus</name>
    <dbReference type="NCBI Taxonomy" id="580165"/>
    <lineage>
        <taxon>Bacteria</taxon>
        <taxon>Bacillati</taxon>
        <taxon>Bacillota</taxon>
        <taxon>Bacilli</taxon>
        <taxon>Bacillales</taxon>
        <taxon>Bacillaceae</taxon>
        <taxon>Bacillus</taxon>
        <taxon>Bacillus cereus group</taxon>
    </lineage>
</organism>
<dbReference type="GeneID" id="33898423"/>
<dbReference type="RefSeq" id="WP_235436507.1">
    <property type="nucleotide sequence ID" value="NZ_CP024096.1"/>
</dbReference>
<gene>
    <name evidence="2" type="ORF">BCB44BAC_03578</name>
</gene>
<proteinExistence type="predicted"/>
<name>A0AAX2CKX4_9BACI</name>
<evidence type="ECO:0000256" key="1">
    <source>
        <dbReference type="SAM" id="Phobius"/>
    </source>
</evidence>